<organism evidence="8 9">
    <name type="scientific">Rhodococcus opacus</name>
    <name type="common">Nocardia opaca</name>
    <dbReference type="NCBI Taxonomy" id="37919"/>
    <lineage>
        <taxon>Bacteria</taxon>
        <taxon>Bacillati</taxon>
        <taxon>Actinomycetota</taxon>
        <taxon>Actinomycetes</taxon>
        <taxon>Mycobacteriales</taxon>
        <taxon>Nocardiaceae</taxon>
        <taxon>Rhodococcus</taxon>
    </lineage>
</organism>
<proteinExistence type="inferred from homology"/>
<comment type="similarity">
    <text evidence="1 7">Belongs to the cytochrome P450 family.</text>
</comment>
<dbReference type="InterPro" id="IPR002397">
    <property type="entry name" value="Cyt_P450_B"/>
</dbReference>
<dbReference type="GO" id="GO:0016705">
    <property type="term" value="F:oxidoreductase activity, acting on paired donors, with incorporation or reduction of molecular oxygen"/>
    <property type="evidence" value="ECO:0007669"/>
    <property type="project" value="InterPro"/>
</dbReference>
<evidence type="ECO:0000256" key="3">
    <source>
        <dbReference type="ARBA" id="ARBA00022723"/>
    </source>
</evidence>
<comment type="caution">
    <text evidence="8">The sequence shown here is derived from an EMBL/GenBank/DDBJ whole genome shotgun (WGS) entry which is preliminary data.</text>
</comment>
<dbReference type="GO" id="GO:0004497">
    <property type="term" value="F:monooxygenase activity"/>
    <property type="evidence" value="ECO:0007669"/>
    <property type="project" value="UniProtKB-KW"/>
</dbReference>
<dbReference type="PROSITE" id="PS00086">
    <property type="entry name" value="CYTOCHROME_P450"/>
    <property type="match status" value="1"/>
</dbReference>
<dbReference type="EMBL" id="PUIO01000030">
    <property type="protein sequence ID" value="PQP22588.1"/>
    <property type="molecule type" value="Genomic_DNA"/>
</dbReference>
<evidence type="ECO:0000256" key="5">
    <source>
        <dbReference type="ARBA" id="ARBA00023004"/>
    </source>
</evidence>
<gene>
    <name evidence="8" type="ORF">C5613_23320</name>
</gene>
<keyword evidence="6 7" id="KW-0503">Monooxygenase</keyword>
<evidence type="ECO:0000256" key="6">
    <source>
        <dbReference type="ARBA" id="ARBA00023033"/>
    </source>
</evidence>
<dbReference type="Gene3D" id="1.10.630.10">
    <property type="entry name" value="Cytochrome P450"/>
    <property type="match status" value="1"/>
</dbReference>
<accession>A0A2S8J6D2</accession>
<dbReference type="InterPro" id="IPR036396">
    <property type="entry name" value="Cyt_P450_sf"/>
</dbReference>
<reference evidence="9" key="1">
    <citation type="submission" date="2018-02" db="EMBL/GenBank/DDBJ databases">
        <title>Draft genome sequencing of Rhodococcus opacus KU647198.</title>
        <authorList>
            <person name="Zheng B.-X."/>
        </authorList>
    </citation>
    <scope>NUCLEOTIDE SEQUENCE [LARGE SCALE GENOMIC DNA]</scope>
    <source>
        <strain evidence="9">04-OD7</strain>
    </source>
</reference>
<dbReference type="GO" id="GO:0005506">
    <property type="term" value="F:iron ion binding"/>
    <property type="evidence" value="ECO:0007669"/>
    <property type="project" value="InterPro"/>
</dbReference>
<evidence type="ECO:0000256" key="7">
    <source>
        <dbReference type="RuleBase" id="RU000461"/>
    </source>
</evidence>
<dbReference type="GO" id="GO:0020037">
    <property type="term" value="F:heme binding"/>
    <property type="evidence" value="ECO:0007669"/>
    <property type="project" value="InterPro"/>
</dbReference>
<dbReference type="InterPro" id="IPR017972">
    <property type="entry name" value="Cyt_P450_CS"/>
</dbReference>
<sequence>MHRSPVFVTDSAESVSSRKNYKEGAVVKSVNEIVESIDLYDPEQRPHMLDALRAAREGGCPFPRAAGDGEYYVATRYEDVKAIAERPDKFSSCEPALRGLPVSLAPLDLDPPIHRDFRKFLNKYFSRNYLLKYEGQIRQVGQDLVAKVARKLEEHGEFEFVHDFAIPFTAGALGRVVFATEDADLTKRAVSAVERAATEGTPEAFFEIALIAGELLEEVEKNPESRDDVLGALVTATVEDGRLLTDDERLGVVTALLAGGLDTTRSAMSNIAYHLATNPEVEGRLRNPDWWKVDLDEFLRFEPTVSFMARTVTEDTTIGDCEFKKGDRVAVNYMSANRDVEHFDNPDELDFERMGTPHVAFGVGVHRCLGSHFARIQLAIAYEELLSKFENFRLTIPKEETPRQVGISYNSVESVPITCSTRNVVNDGIQETV</sequence>
<keyword evidence="4 7" id="KW-0560">Oxidoreductase</keyword>
<evidence type="ECO:0000256" key="2">
    <source>
        <dbReference type="ARBA" id="ARBA00022617"/>
    </source>
</evidence>
<dbReference type="InterPro" id="IPR001128">
    <property type="entry name" value="Cyt_P450"/>
</dbReference>
<keyword evidence="2 7" id="KW-0349">Heme</keyword>
<dbReference type="Proteomes" id="UP000239290">
    <property type="component" value="Unassembled WGS sequence"/>
</dbReference>
<evidence type="ECO:0000256" key="4">
    <source>
        <dbReference type="ARBA" id="ARBA00023002"/>
    </source>
</evidence>
<dbReference type="Pfam" id="PF00067">
    <property type="entry name" value="p450"/>
    <property type="match status" value="2"/>
</dbReference>
<evidence type="ECO:0000313" key="9">
    <source>
        <dbReference type="Proteomes" id="UP000239290"/>
    </source>
</evidence>
<evidence type="ECO:0000256" key="1">
    <source>
        <dbReference type="ARBA" id="ARBA00010617"/>
    </source>
</evidence>
<dbReference type="AlphaFoldDB" id="A0A2S8J6D2"/>
<name>A0A2S8J6D2_RHOOP</name>
<dbReference type="PRINTS" id="PR00385">
    <property type="entry name" value="P450"/>
</dbReference>
<dbReference type="PRINTS" id="PR00359">
    <property type="entry name" value="BP450"/>
</dbReference>
<dbReference type="PANTHER" id="PTHR46696">
    <property type="entry name" value="P450, PUTATIVE (EUROFUNG)-RELATED"/>
    <property type="match status" value="1"/>
</dbReference>
<dbReference type="SUPFAM" id="SSF48264">
    <property type="entry name" value="Cytochrome P450"/>
    <property type="match status" value="1"/>
</dbReference>
<dbReference type="PANTHER" id="PTHR46696:SF6">
    <property type="entry name" value="P450, PUTATIVE (EUROFUNG)-RELATED"/>
    <property type="match status" value="1"/>
</dbReference>
<keyword evidence="3 7" id="KW-0479">Metal-binding</keyword>
<evidence type="ECO:0000313" key="8">
    <source>
        <dbReference type="EMBL" id="PQP22588.1"/>
    </source>
</evidence>
<keyword evidence="5 7" id="KW-0408">Iron</keyword>
<protein>
    <submittedName>
        <fullName evidence="8">Cytochrome P450</fullName>
    </submittedName>
</protein>